<dbReference type="Pfam" id="PF13224">
    <property type="entry name" value="DUF4032"/>
    <property type="match status" value="1"/>
</dbReference>
<dbReference type="AlphaFoldDB" id="A0A1X7JTZ1"/>
<dbReference type="SUPFAM" id="SSF56112">
    <property type="entry name" value="Protein kinase-like (PK-like)"/>
    <property type="match status" value="1"/>
</dbReference>
<gene>
    <name evidence="2" type="ORF">SAMN06296010_1853</name>
</gene>
<dbReference type="OrthoDB" id="1550523at2"/>
<organism evidence="2 3">
    <name type="scientific">Agreia pratensis</name>
    <dbReference type="NCBI Taxonomy" id="150121"/>
    <lineage>
        <taxon>Bacteria</taxon>
        <taxon>Bacillati</taxon>
        <taxon>Actinomycetota</taxon>
        <taxon>Actinomycetes</taxon>
        <taxon>Micrococcales</taxon>
        <taxon>Microbacteriaceae</taxon>
        <taxon>Agreia</taxon>
    </lineage>
</organism>
<sequence length="435" mass="49108">MRGSLTITSAITDPALLDLPWDVPLGEWDDQYIAALPKGLSRHLVRFAHLSGHVIAIKETTDDMAGGEYKMLRLLQSLEIPCVDPLAVITDRTNDDGEPLPSVLVTRHLKFSLPYRALFSQQLRPDTATRLVDALALLLVRLHVIGFFWGDVSLSNTLFRRDAGAFAAYLVDAETGKLFSGGLSNGQRENDLEIARVNIAGELMDLEAGGRVDDELDPIKVSNGILAAYRTLWTELTGKESFSSSERWRINQRVDRLNELGFDIEELDIKTDDEGTTVRIQPKVVDAGHHQRRLLRLTGVDAQENQARRLLNDLDDFSARYSKDDYDEEMMAHDWVAKVFEPVVRSVPRDLKRKLEPAELFHQLLEHRWFMSEQQGRDIPLAEALNAYINDVLRHRRDEATVIDPPTGTITLPIDVQTGSVAVEAEDDEDWRLKV</sequence>
<dbReference type="InterPro" id="IPR025111">
    <property type="entry name" value="DUF4032"/>
</dbReference>
<dbReference type="RefSeq" id="WP_085485085.1">
    <property type="nucleotide sequence ID" value="NZ_FXAY01000002.1"/>
</dbReference>
<dbReference type="STRING" id="150121.SAMN06296010_1853"/>
<keyword evidence="3" id="KW-1185">Reference proteome</keyword>
<protein>
    <recommendedName>
        <fullName evidence="1">DUF4032 domain-containing protein</fullName>
    </recommendedName>
</protein>
<evidence type="ECO:0000313" key="2">
    <source>
        <dbReference type="EMBL" id="SMG31856.1"/>
    </source>
</evidence>
<reference evidence="3" key="1">
    <citation type="submission" date="2017-04" db="EMBL/GenBank/DDBJ databases">
        <authorList>
            <person name="Varghese N."/>
            <person name="Submissions S."/>
        </authorList>
    </citation>
    <scope>NUCLEOTIDE SEQUENCE [LARGE SCALE GENOMIC DNA]</scope>
    <source>
        <strain evidence="3">VKM Ac-2510</strain>
    </source>
</reference>
<evidence type="ECO:0000259" key="1">
    <source>
        <dbReference type="Pfam" id="PF13224"/>
    </source>
</evidence>
<proteinExistence type="predicted"/>
<feature type="domain" description="DUF4032" evidence="1">
    <location>
        <begin position="232"/>
        <end position="393"/>
    </location>
</feature>
<name>A0A1X7JTZ1_9MICO</name>
<dbReference type="Proteomes" id="UP000193244">
    <property type="component" value="Unassembled WGS sequence"/>
</dbReference>
<dbReference type="EMBL" id="FXAY01000002">
    <property type="protein sequence ID" value="SMG31856.1"/>
    <property type="molecule type" value="Genomic_DNA"/>
</dbReference>
<evidence type="ECO:0000313" key="3">
    <source>
        <dbReference type="Proteomes" id="UP000193244"/>
    </source>
</evidence>
<dbReference type="InterPro" id="IPR011009">
    <property type="entry name" value="Kinase-like_dom_sf"/>
</dbReference>
<accession>A0A1X7JTZ1</accession>